<name>A0ABQ8CB47_BRANA</name>
<accession>A0ABQ8CB47</accession>
<organism evidence="1 2">
    <name type="scientific">Brassica napus</name>
    <name type="common">Rape</name>
    <dbReference type="NCBI Taxonomy" id="3708"/>
    <lineage>
        <taxon>Eukaryota</taxon>
        <taxon>Viridiplantae</taxon>
        <taxon>Streptophyta</taxon>
        <taxon>Embryophyta</taxon>
        <taxon>Tracheophyta</taxon>
        <taxon>Spermatophyta</taxon>
        <taxon>Magnoliopsida</taxon>
        <taxon>eudicotyledons</taxon>
        <taxon>Gunneridae</taxon>
        <taxon>Pentapetalae</taxon>
        <taxon>rosids</taxon>
        <taxon>malvids</taxon>
        <taxon>Brassicales</taxon>
        <taxon>Brassicaceae</taxon>
        <taxon>Brassiceae</taxon>
        <taxon>Brassica</taxon>
    </lineage>
</organism>
<comment type="caution">
    <text evidence="1">The sequence shown here is derived from an EMBL/GenBank/DDBJ whole genome shotgun (WGS) entry which is preliminary data.</text>
</comment>
<evidence type="ECO:0008006" key="3">
    <source>
        <dbReference type="Google" id="ProtNLM"/>
    </source>
</evidence>
<reference evidence="1 2" key="1">
    <citation type="submission" date="2021-05" db="EMBL/GenBank/DDBJ databases">
        <title>Genome Assembly of Synthetic Allotetraploid Brassica napus Reveals Homoeologous Exchanges between Subgenomes.</title>
        <authorList>
            <person name="Davis J.T."/>
        </authorList>
    </citation>
    <scope>NUCLEOTIDE SEQUENCE [LARGE SCALE GENOMIC DNA]</scope>
    <source>
        <strain evidence="2">cv. Da-Ae</strain>
        <tissue evidence="1">Seedling</tissue>
    </source>
</reference>
<evidence type="ECO:0000313" key="2">
    <source>
        <dbReference type="Proteomes" id="UP000824890"/>
    </source>
</evidence>
<proteinExistence type="predicted"/>
<gene>
    <name evidence="1" type="ORF">HID58_028758</name>
</gene>
<sequence>MFGTSGFIKVKIIHTWKHFNAQFAELLEIIIANEKNLNHFTLSRTLSLYRPTNHVYKMPFIGHTTINSADIVNDDMYISVVDCDTVMRGNLHLVVTSVSDKS</sequence>
<dbReference type="Proteomes" id="UP000824890">
    <property type="component" value="Unassembled WGS sequence"/>
</dbReference>
<protein>
    <recommendedName>
        <fullName evidence="3">Hexosyltransferase</fullName>
    </recommendedName>
</protein>
<dbReference type="EMBL" id="JAGKQM010000008">
    <property type="protein sequence ID" value="KAH0914312.1"/>
    <property type="molecule type" value="Genomic_DNA"/>
</dbReference>
<keyword evidence="2" id="KW-1185">Reference proteome</keyword>
<evidence type="ECO:0000313" key="1">
    <source>
        <dbReference type="EMBL" id="KAH0914312.1"/>
    </source>
</evidence>